<keyword evidence="1" id="KW-1133">Transmembrane helix</keyword>
<proteinExistence type="predicted"/>
<protein>
    <submittedName>
        <fullName evidence="2">DUF2142 domain-containing protein</fullName>
    </submittedName>
</protein>
<dbReference type="Pfam" id="PF09913">
    <property type="entry name" value="DUF2142"/>
    <property type="match status" value="1"/>
</dbReference>
<evidence type="ECO:0000256" key="1">
    <source>
        <dbReference type="SAM" id="Phobius"/>
    </source>
</evidence>
<dbReference type="Proteomes" id="UP000297608">
    <property type="component" value="Unassembled WGS sequence"/>
</dbReference>
<feature type="transmembrane region" description="Helical" evidence="1">
    <location>
        <begin position="207"/>
        <end position="224"/>
    </location>
</feature>
<keyword evidence="1" id="KW-0472">Membrane</keyword>
<feature type="transmembrane region" description="Helical" evidence="1">
    <location>
        <begin position="361"/>
        <end position="379"/>
    </location>
</feature>
<keyword evidence="3" id="KW-1185">Reference proteome</keyword>
<feature type="transmembrane region" description="Helical" evidence="1">
    <location>
        <begin position="183"/>
        <end position="201"/>
    </location>
</feature>
<feature type="transmembrane region" description="Helical" evidence="1">
    <location>
        <begin position="260"/>
        <end position="277"/>
    </location>
</feature>
<feature type="transmembrane region" description="Helical" evidence="1">
    <location>
        <begin position="289"/>
        <end position="308"/>
    </location>
</feature>
<feature type="transmembrane region" description="Helical" evidence="1">
    <location>
        <begin position="236"/>
        <end position="254"/>
    </location>
</feature>
<organism evidence="2 3">
    <name type="scientific">Cryobacterium algoricola</name>
    <dbReference type="NCBI Taxonomy" id="1259183"/>
    <lineage>
        <taxon>Bacteria</taxon>
        <taxon>Bacillati</taxon>
        <taxon>Actinomycetota</taxon>
        <taxon>Actinomycetes</taxon>
        <taxon>Micrococcales</taxon>
        <taxon>Microbacteriaceae</taxon>
        <taxon>Cryobacterium</taxon>
    </lineage>
</organism>
<evidence type="ECO:0000313" key="3">
    <source>
        <dbReference type="Proteomes" id="UP000297608"/>
    </source>
</evidence>
<evidence type="ECO:0000313" key="2">
    <source>
        <dbReference type="EMBL" id="TFB91264.1"/>
    </source>
</evidence>
<feature type="transmembrane region" description="Helical" evidence="1">
    <location>
        <begin position="450"/>
        <end position="474"/>
    </location>
</feature>
<feature type="transmembrane region" description="Helical" evidence="1">
    <location>
        <begin position="30"/>
        <end position="50"/>
    </location>
</feature>
<sequence length="548" mass="59015">MTSQRADDTRGAGDSRPAVLERARFASGSWSVFAIAFAILFALSSLWALASPIFSVPDESAHSVKAIAQVRGELTGHPVEGVRHPVVDLPAGYAYSPQILCFAFYPDQSASCGAELGDATGTPWASTWVGTYNPIYYYAIGWPSLLFTGSAGVYAMRLMSALLASLFIAAAFQISVSVRRSRWMPLAVAFIAAPMNLYLMGAVNPNGIEIASALTLWVALLRLLQSYDPARPWQSSVPRWYLWGAVTVSSVVLANARALGPLWLVLVVAFCLVVSGWRPAKALFVSVRSYWWLGAIAVGGLFSLWWTLKGGSLSGQASATDAPYVGGTFLQGFAYVIRTTPDFLQQAIGYFGWLDTPLPVWSYWPAIAAVGVLLVIAFTAMGRRSVLLLALVTAAAFLVPALVQGYSVAQTGIIWQGRYGLFLYLGVLVVAGWLLSERDGRPVAYLSSRITWIGAALIAAFGVLAFFFVLQRYVIGGALPISTMWKNPTWQPPLGWIVLFGLYCLVSLGFVVFVGRLGAAAARRDPLAEVLDGEPDSSDALPDLAVRA</sequence>
<feature type="transmembrane region" description="Helical" evidence="1">
    <location>
        <begin position="386"/>
        <end position="407"/>
    </location>
</feature>
<feature type="transmembrane region" description="Helical" evidence="1">
    <location>
        <begin position="494"/>
        <end position="514"/>
    </location>
</feature>
<feature type="transmembrane region" description="Helical" evidence="1">
    <location>
        <begin position="419"/>
        <end position="438"/>
    </location>
</feature>
<feature type="transmembrane region" description="Helical" evidence="1">
    <location>
        <begin position="154"/>
        <end position="176"/>
    </location>
</feature>
<reference evidence="2 3" key="1">
    <citation type="submission" date="2019-03" db="EMBL/GenBank/DDBJ databases">
        <title>Genomics of glacier-inhabiting Cryobacterium strains.</title>
        <authorList>
            <person name="Liu Q."/>
            <person name="Xin Y.-H."/>
        </authorList>
    </citation>
    <scope>NUCLEOTIDE SEQUENCE [LARGE SCALE GENOMIC DNA]</scope>
    <source>
        <strain evidence="2 3">MDB2-B</strain>
    </source>
</reference>
<accession>A0ABY2IJF7</accession>
<dbReference type="InterPro" id="IPR018674">
    <property type="entry name" value="DUF2142_membrane"/>
</dbReference>
<keyword evidence="1" id="KW-0812">Transmembrane</keyword>
<name>A0ABY2IJF7_9MICO</name>
<dbReference type="EMBL" id="SOFG01000002">
    <property type="protein sequence ID" value="TFB91264.1"/>
    <property type="molecule type" value="Genomic_DNA"/>
</dbReference>
<gene>
    <name evidence="2" type="ORF">E3O44_00260</name>
</gene>
<comment type="caution">
    <text evidence="2">The sequence shown here is derived from an EMBL/GenBank/DDBJ whole genome shotgun (WGS) entry which is preliminary data.</text>
</comment>